<dbReference type="GO" id="GO:0003954">
    <property type="term" value="F:NADH dehydrogenase activity"/>
    <property type="evidence" value="ECO:0007669"/>
    <property type="project" value="InterPro"/>
</dbReference>
<dbReference type="EMBL" id="CDQK01000003">
    <property type="protein sequence ID" value="CEP22100.1"/>
    <property type="molecule type" value="Genomic_DNA"/>
</dbReference>
<keyword evidence="5" id="KW-0520">NAD</keyword>
<evidence type="ECO:0000259" key="7">
    <source>
        <dbReference type="Pfam" id="PF07992"/>
    </source>
</evidence>
<keyword evidence="2" id="KW-0285">Flavoprotein</keyword>
<organism evidence="9 10">
    <name type="scientific">Cyberlindnera jadinii (strain ATCC 18201 / CBS 1600 / BCRC 20928 / JCM 3617 / NBRC 0987 / NRRL Y-1542)</name>
    <name type="common">Torula yeast</name>
    <name type="synonym">Candida utilis</name>
    <dbReference type="NCBI Taxonomy" id="983966"/>
    <lineage>
        <taxon>Eukaryota</taxon>
        <taxon>Fungi</taxon>
        <taxon>Dikarya</taxon>
        <taxon>Ascomycota</taxon>
        <taxon>Saccharomycotina</taxon>
        <taxon>Saccharomycetes</taxon>
        <taxon>Phaffomycetales</taxon>
        <taxon>Phaffomycetaceae</taxon>
        <taxon>Cyberlindnera</taxon>
    </lineage>
</organism>
<keyword evidence="3" id="KW-0274">FAD</keyword>
<dbReference type="InterPro" id="IPR023753">
    <property type="entry name" value="FAD/NAD-binding_dom"/>
</dbReference>
<protein>
    <submittedName>
        <fullName evidence="9">Uncharacterized protein</fullName>
    </submittedName>
</protein>
<dbReference type="FunFam" id="3.50.50.100:FF:000005">
    <property type="entry name" value="NADH-ubiquinone oxidoreductase 64 kDa subunit"/>
    <property type="match status" value="1"/>
</dbReference>
<dbReference type="Pfam" id="PF07992">
    <property type="entry name" value="Pyr_redox_2"/>
    <property type="match status" value="1"/>
</dbReference>
<feature type="domain" description="FAD/NAD(P)-binding" evidence="7">
    <location>
        <begin position="169"/>
        <end position="493"/>
    </location>
</feature>
<dbReference type="Proteomes" id="UP000038830">
    <property type="component" value="Unassembled WGS sequence"/>
</dbReference>
<dbReference type="InterPro" id="IPR036188">
    <property type="entry name" value="FAD/NAD-bd_sf"/>
</dbReference>
<dbReference type="Pfam" id="PF22366">
    <property type="entry name" value="NDH2_C"/>
    <property type="match status" value="1"/>
</dbReference>
<evidence type="ECO:0000313" key="10">
    <source>
        <dbReference type="Proteomes" id="UP000038830"/>
    </source>
</evidence>
<dbReference type="Gene3D" id="3.50.50.100">
    <property type="match status" value="2"/>
</dbReference>
<evidence type="ECO:0000256" key="4">
    <source>
        <dbReference type="ARBA" id="ARBA00023002"/>
    </source>
</evidence>
<evidence type="ECO:0000256" key="5">
    <source>
        <dbReference type="ARBA" id="ARBA00023027"/>
    </source>
</evidence>
<feature type="domain" description="External alternative NADH-ubiquinone oxidoreductase-like C-terminal" evidence="8">
    <location>
        <begin position="641"/>
        <end position="701"/>
    </location>
</feature>
<keyword evidence="6" id="KW-0812">Transmembrane</keyword>
<evidence type="ECO:0000256" key="1">
    <source>
        <dbReference type="ARBA" id="ARBA00005272"/>
    </source>
</evidence>
<dbReference type="SUPFAM" id="SSF51905">
    <property type="entry name" value="FAD/NAD(P)-binding domain"/>
    <property type="match status" value="2"/>
</dbReference>
<dbReference type="PANTHER" id="PTHR43706">
    <property type="entry name" value="NADH DEHYDROGENASE"/>
    <property type="match status" value="1"/>
</dbReference>
<evidence type="ECO:0000256" key="6">
    <source>
        <dbReference type="SAM" id="Phobius"/>
    </source>
</evidence>
<feature type="transmembrane region" description="Helical" evidence="6">
    <location>
        <begin position="94"/>
        <end position="115"/>
    </location>
</feature>
<dbReference type="AlphaFoldDB" id="A0A0H5C2D7"/>
<keyword evidence="6" id="KW-0472">Membrane</keyword>
<dbReference type="PANTHER" id="PTHR43706:SF50">
    <property type="entry name" value="NADH DEHYDROGENASE (UBIQUINONE)-RELATED"/>
    <property type="match status" value="1"/>
</dbReference>
<evidence type="ECO:0000256" key="3">
    <source>
        <dbReference type="ARBA" id="ARBA00022827"/>
    </source>
</evidence>
<evidence type="ECO:0000313" key="9">
    <source>
        <dbReference type="EMBL" id="CEP22100.1"/>
    </source>
</evidence>
<dbReference type="InterPro" id="IPR054585">
    <property type="entry name" value="NDH2-like_C"/>
</dbReference>
<keyword evidence="4" id="KW-0560">Oxidoreductase</keyword>
<evidence type="ECO:0000259" key="8">
    <source>
        <dbReference type="Pfam" id="PF22366"/>
    </source>
</evidence>
<dbReference type="GO" id="GO:0005739">
    <property type="term" value="C:mitochondrion"/>
    <property type="evidence" value="ECO:0007669"/>
    <property type="project" value="UniProtKB-ARBA"/>
</dbReference>
<proteinExistence type="inferred from homology"/>
<evidence type="ECO:0000256" key="2">
    <source>
        <dbReference type="ARBA" id="ARBA00022630"/>
    </source>
</evidence>
<dbReference type="InterPro" id="IPR045024">
    <property type="entry name" value="NDH-2"/>
</dbReference>
<comment type="similarity">
    <text evidence="1">Belongs to the NADH dehydrogenase family.</text>
</comment>
<sequence length="705" mass="78451">MHRSIFTSLRLGTSGAASRVLINPRVNPMVKRCLSTVSKNQALFTSNTRLLSSKVHFSSFSNLKYSNAPQLPKTIPPPRSYFGNTFIGKVLKGLFLAVMVGSTTIAVLIGGFFIYDATTYTTEHFPETIKVSQYALSPEKGGPDNLPILKYRLDDYDSPEKEELVYRPKLVVLGSGWGSVGVLKSLKYGDYDVTVISPTNYFLFTPLLPSAATGTLEVKTLIESIRAIVNRLNGHYLEAYADKVEFSEKLIRVHQLDKVTGEMVEFYVPYDKLVVAVGSNSNTHGVEGLNHCHQLKTAEDAIAIKKKISTILETACLPTTTDEERKKMLSFVVCGGGPTGVEFAAEVFDLLNEDLPKAYPKLLRQELSVHVIQSRSNILNTYDERISEYATQRFRKDDIDVLTNSRVVKILPDEVIFNQKNEETGEVELKSLPFGFCLWSTGVAQNPLAKTIVASLPNSQRNKRAIETDSHLRVIGAPLGDVYAIGDCSTVRTDMAEHTVDLVRKHIIDKHLKNVQSTAIITDDDIKTMKLTYSEIFELGHELSRRYPQASEALNVLNELVPVYDVNNTGHLQFDQISKLLKDIDSRVTSLPATAQRAAQQGKYLGKKLSKLARSSLTLSANEILDGDIDAAVSKPFCYKHLGSLAYIGNSAVFDLPGYSFVGGLIAMYLWRGTYFAQSVSLRTRVLLFLDWLKRGLFGRDFLPY</sequence>
<reference evidence="10" key="1">
    <citation type="journal article" date="2015" name="J. Biotechnol.">
        <title>The structure of the Cyberlindnera jadinii genome and its relation to Candida utilis analyzed by the occurrence of single nucleotide polymorphisms.</title>
        <authorList>
            <person name="Rupp O."/>
            <person name="Brinkrolf K."/>
            <person name="Buerth C."/>
            <person name="Kunigo M."/>
            <person name="Schneider J."/>
            <person name="Jaenicke S."/>
            <person name="Goesmann A."/>
            <person name="Puehler A."/>
            <person name="Jaeger K.-E."/>
            <person name="Ernst J.F."/>
        </authorList>
    </citation>
    <scope>NUCLEOTIDE SEQUENCE [LARGE SCALE GENOMIC DNA]</scope>
    <source>
        <strain evidence="10">ATCC 18201 / CBS 1600 / BCRC 20928 / JCM 3617 / NBRC 0987 / NRRL Y-1542</strain>
    </source>
</reference>
<gene>
    <name evidence="9" type="ORF">BN1211_2370</name>
</gene>
<keyword evidence="6" id="KW-1133">Transmembrane helix</keyword>
<name>A0A0H5C2D7_CYBJN</name>
<accession>A0A0H5C2D7</accession>